<keyword evidence="4" id="KW-1185">Reference proteome</keyword>
<organism evidence="3 4">
    <name type="scientific">Sporothrix curviconia</name>
    <dbReference type="NCBI Taxonomy" id="1260050"/>
    <lineage>
        <taxon>Eukaryota</taxon>
        <taxon>Fungi</taxon>
        <taxon>Dikarya</taxon>
        <taxon>Ascomycota</taxon>
        <taxon>Pezizomycotina</taxon>
        <taxon>Sordariomycetes</taxon>
        <taxon>Sordariomycetidae</taxon>
        <taxon>Ophiostomatales</taxon>
        <taxon>Ophiostomataceae</taxon>
        <taxon>Sporothrix</taxon>
    </lineage>
</organism>
<dbReference type="PANTHER" id="PTHR10622:SF10">
    <property type="entry name" value="HET DOMAIN-CONTAINING PROTEIN"/>
    <property type="match status" value="1"/>
</dbReference>
<evidence type="ECO:0000313" key="4">
    <source>
        <dbReference type="Proteomes" id="UP001642405"/>
    </source>
</evidence>
<feature type="domain" description="DUF8212" evidence="2">
    <location>
        <begin position="198"/>
        <end position="235"/>
    </location>
</feature>
<comment type="caution">
    <text evidence="3">The sequence shown here is derived from an EMBL/GenBank/DDBJ whole genome shotgun (WGS) entry which is preliminary data.</text>
</comment>
<dbReference type="Pfam" id="PF26640">
    <property type="entry name" value="DUF8212"/>
    <property type="match status" value="1"/>
</dbReference>
<dbReference type="Proteomes" id="UP001642405">
    <property type="component" value="Unassembled WGS sequence"/>
</dbReference>
<evidence type="ECO:0000259" key="1">
    <source>
        <dbReference type="Pfam" id="PF06985"/>
    </source>
</evidence>
<dbReference type="EMBL" id="CAWUHB010000104">
    <property type="protein sequence ID" value="CAK7235838.1"/>
    <property type="molecule type" value="Genomic_DNA"/>
</dbReference>
<protein>
    <recommendedName>
        <fullName evidence="5">Heterokaryon incompatibility domain-containing protein</fullName>
    </recommendedName>
</protein>
<feature type="domain" description="Heterokaryon incompatibility" evidence="1">
    <location>
        <begin position="27"/>
        <end position="124"/>
    </location>
</feature>
<gene>
    <name evidence="3" type="ORF">SCUCBS95973_009404</name>
</gene>
<dbReference type="Pfam" id="PF06985">
    <property type="entry name" value="HET"/>
    <property type="match status" value="1"/>
</dbReference>
<dbReference type="InterPro" id="IPR010730">
    <property type="entry name" value="HET"/>
</dbReference>
<reference evidence="3 4" key="1">
    <citation type="submission" date="2024-01" db="EMBL/GenBank/DDBJ databases">
        <authorList>
            <person name="Allen C."/>
            <person name="Tagirdzhanova G."/>
        </authorList>
    </citation>
    <scope>NUCLEOTIDE SEQUENCE [LARGE SCALE GENOMIC DNA]</scope>
</reference>
<proteinExistence type="predicted"/>
<accession>A0ABP0CUX5</accession>
<evidence type="ECO:0000259" key="2">
    <source>
        <dbReference type="Pfam" id="PF26640"/>
    </source>
</evidence>
<evidence type="ECO:0000313" key="3">
    <source>
        <dbReference type="EMBL" id="CAK7235838.1"/>
    </source>
</evidence>
<dbReference type="PANTHER" id="PTHR10622">
    <property type="entry name" value="HET DOMAIN-CONTAINING PROTEIN"/>
    <property type="match status" value="1"/>
</dbReference>
<dbReference type="InterPro" id="IPR058525">
    <property type="entry name" value="DUF8212"/>
</dbReference>
<evidence type="ECO:0008006" key="5">
    <source>
        <dbReference type="Google" id="ProtNLM"/>
    </source>
</evidence>
<sequence length="396" mass="45830">MVIRLLHTRDFTFHEFPNKQTPKVPPYAILSHTWGDDEVSYQSLQDIVREDKMQLVQSMSFSHGLSKIYHCCKQAAEDKYEFAWIDTCCINKLDSAELSDAINSMFRWYKESAVCYAYLADVPATDDFRVEGSAFYNSMWFKRGWTLQELLAPQNVEFYSKDWQNFTTKYDIPDVIADVTGIAEEVLTMPLLYGEGEKAFWRLQQEILKDTTDHTLFAWKGDGYTSGMFARSPADFVPAVDMTTHRRDLQNSASSLTNRVLQIELPLAPTPIPDVYTAVLNCYPWRSEGVDDFYPVALLLRRQFQGRNDFVRVQNNEMIDFRHLKTGSYLDQAAHIDPTYLYVKQVKPIEVTYNMRKVFFAMGRPYRENDISDSTKPYPLLCFSSQTVMGDALRCA</sequence>
<name>A0ABP0CUX5_9PEZI</name>